<keyword evidence="3" id="KW-1185">Reference proteome</keyword>
<dbReference type="Pfam" id="PF01979">
    <property type="entry name" value="Amidohydro_1"/>
    <property type="match status" value="1"/>
</dbReference>
<dbReference type="SUPFAM" id="SSF51556">
    <property type="entry name" value="Metallo-dependent hydrolases"/>
    <property type="match status" value="1"/>
</dbReference>
<reference evidence="2 3" key="1">
    <citation type="submission" date="2013-02" db="EMBL/GenBank/DDBJ databases">
        <title>Genome sequence of Clostridium saccharoperbutylacetonicum N1-4(HMT).</title>
        <authorList>
            <person name="Poehlein A."/>
            <person name="Daniel R."/>
        </authorList>
    </citation>
    <scope>NUCLEOTIDE SEQUENCE [LARGE SCALE GENOMIC DNA]</scope>
    <source>
        <strain evidence="3">N1-4(HMT)</strain>
    </source>
</reference>
<dbReference type="Proteomes" id="UP000011728">
    <property type="component" value="Chromosome"/>
</dbReference>
<dbReference type="SUPFAM" id="SSF51338">
    <property type="entry name" value="Composite domain of metallo-dependent hydrolases"/>
    <property type="match status" value="1"/>
</dbReference>
<evidence type="ECO:0000313" key="3">
    <source>
        <dbReference type="Proteomes" id="UP000011728"/>
    </source>
</evidence>
<sequence length="390" mass="43120">MIFVKITILKNGVLYDLEQDKYNMKDVAIKDGKIIELGEKLENNYEEAEIINLNEKLVLPGCIDCHTHLGIIEECTGKIGIDNNETSNPVTPHLNGIDGINPFDIAFKDAVRAGVTCVMSGPGSNNVVGGRNVVLKTYGTIIDKMTIKNPAGFKISLGENPLSTYGINDKCPVTRMGAAALIRELFMRTEDYIIRKENNKLKERDIRLEAVIPVLKGRIPLRVHAHRADDIVTAIRIAEEFNICKMVIEHGTEAHLVKSYLKEKKVPVAYGPLLTPRIKMELKSRNYSSIVELVEAGVKTALITDHPYNSIDCLRTVAAITLARGLSFKDAIKAITINAAEILNCEDRIGKIEVGYDADLAVYDGDPLDIKSKVTNTIINGKVVYTANEY</sequence>
<evidence type="ECO:0000259" key="1">
    <source>
        <dbReference type="Pfam" id="PF01979"/>
    </source>
</evidence>
<name>M1LZZ3_9CLOT</name>
<dbReference type="PANTHER" id="PTHR43135:SF3">
    <property type="entry name" value="ALPHA-D-RIBOSE 1-METHYLPHOSPHONATE 5-TRIPHOSPHATE DIPHOSPHATASE"/>
    <property type="match status" value="1"/>
</dbReference>
<protein>
    <submittedName>
        <fullName evidence="2">Amidohydrolase</fullName>
    </submittedName>
</protein>
<organism evidence="2 3">
    <name type="scientific">Clostridium saccharoperbutylacetonicum N1-4(HMT)</name>
    <dbReference type="NCBI Taxonomy" id="931276"/>
    <lineage>
        <taxon>Bacteria</taxon>
        <taxon>Bacillati</taxon>
        <taxon>Bacillota</taxon>
        <taxon>Clostridia</taxon>
        <taxon>Eubacteriales</taxon>
        <taxon>Clostridiaceae</taxon>
        <taxon>Clostridium</taxon>
    </lineage>
</organism>
<dbReference type="CDD" id="cd01309">
    <property type="entry name" value="Met_dep_hydrolase_C"/>
    <property type="match status" value="1"/>
</dbReference>
<accession>M1LZZ3</accession>
<dbReference type="RefSeq" id="WP_015395178.1">
    <property type="nucleotide sequence ID" value="NC_020291.1"/>
</dbReference>
<dbReference type="PATRIC" id="fig|931276.5.peg.5170"/>
<keyword evidence="2" id="KW-0378">Hydrolase</keyword>
<dbReference type="STRING" id="36745.CLSAP_48750"/>
<evidence type="ECO:0000313" key="2">
    <source>
        <dbReference type="EMBL" id="AGF58870.1"/>
    </source>
</evidence>
<proteinExistence type="predicted"/>
<dbReference type="OrthoDB" id="9802793at2"/>
<dbReference type="InterPro" id="IPR006680">
    <property type="entry name" value="Amidohydro-rel"/>
</dbReference>
<dbReference type="eggNOG" id="COG1228">
    <property type="taxonomic scope" value="Bacteria"/>
</dbReference>
<dbReference type="KEGG" id="csr:Cspa_c51190"/>
<dbReference type="AlphaFoldDB" id="M1LZZ3"/>
<dbReference type="InterPro" id="IPR011059">
    <property type="entry name" value="Metal-dep_hydrolase_composite"/>
</dbReference>
<dbReference type="InterPro" id="IPR051781">
    <property type="entry name" value="Metallo-dep_Hydrolase"/>
</dbReference>
<gene>
    <name evidence="2" type="ORF">Cspa_c51190</name>
</gene>
<dbReference type="GO" id="GO:0016810">
    <property type="term" value="F:hydrolase activity, acting on carbon-nitrogen (but not peptide) bonds"/>
    <property type="evidence" value="ECO:0007669"/>
    <property type="project" value="InterPro"/>
</dbReference>
<feature type="domain" description="Amidohydrolase-related" evidence="1">
    <location>
        <begin position="239"/>
        <end position="384"/>
    </location>
</feature>
<dbReference type="EMBL" id="CP004121">
    <property type="protein sequence ID" value="AGF58870.1"/>
    <property type="molecule type" value="Genomic_DNA"/>
</dbReference>
<dbReference type="Gene3D" id="3.20.20.140">
    <property type="entry name" value="Metal-dependent hydrolases"/>
    <property type="match status" value="1"/>
</dbReference>
<dbReference type="PANTHER" id="PTHR43135">
    <property type="entry name" value="ALPHA-D-RIBOSE 1-METHYLPHOSPHONATE 5-TRIPHOSPHATE DIPHOSPHATASE"/>
    <property type="match status" value="1"/>
</dbReference>
<dbReference type="InterPro" id="IPR032466">
    <property type="entry name" value="Metal_Hydrolase"/>
</dbReference>
<dbReference type="HOGENOM" id="CLU_046987_0_0_9"/>